<evidence type="ECO:0000313" key="2">
    <source>
        <dbReference type="EMBL" id="AEH57252.1"/>
    </source>
</evidence>
<proteinExistence type="predicted"/>
<dbReference type="Pfam" id="PF00668">
    <property type="entry name" value="Condensation"/>
    <property type="match status" value="1"/>
</dbReference>
<dbReference type="GO" id="GO:0003824">
    <property type="term" value="F:catalytic activity"/>
    <property type="evidence" value="ECO:0007669"/>
    <property type="project" value="InterPro"/>
</dbReference>
<dbReference type="Gene3D" id="3.30.559.30">
    <property type="entry name" value="Nonribosomal peptide synthetase, condensation domain"/>
    <property type="match status" value="1"/>
</dbReference>
<name>G0XS84_PRODI</name>
<dbReference type="GO" id="GO:0031177">
    <property type="term" value="F:phosphopantetheine binding"/>
    <property type="evidence" value="ECO:0007669"/>
    <property type="project" value="TreeGrafter"/>
</dbReference>
<dbReference type="PANTHER" id="PTHR45527:SF14">
    <property type="entry name" value="PLIPASTATIN SYNTHASE SUBUNIT B"/>
    <property type="match status" value="1"/>
</dbReference>
<organism evidence="2">
    <name type="scientific">Prochloron didemni P3-Solomon</name>
    <dbReference type="NCBI Taxonomy" id="910458"/>
    <lineage>
        <taxon>Bacteria</taxon>
        <taxon>Bacillati</taxon>
        <taxon>Cyanobacteriota</taxon>
        <taxon>Cyanophyceae</taxon>
        <taxon>Oscillatoriophycideae</taxon>
        <taxon>Chroococcales</taxon>
        <taxon>Prochloraceae</taxon>
        <taxon>Prochloron</taxon>
    </lineage>
</organism>
<dbReference type="SUPFAM" id="SSF52777">
    <property type="entry name" value="CoA-dependent acyltransferases"/>
    <property type="match status" value="1"/>
</dbReference>
<dbReference type="EMBL" id="HQ407375">
    <property type="protein sequence ID" value="AEH57252.1"/>
    <property type="molecule type" value="Genomic_DNA"/>
</dbReference>
<dbReference type="AlphaFoldDB" id="G0XS84"/>
<feature type="domain" description="Condensation" evidence="1">
    <location>
        <begin position="2"/>
        <end position="248"/>
    </location>
</feature>
<protein>
    <submittedName>
        <fullName evidence="2">Nonribosomal peptide synthetase (C)</fullName>
    </submittedName>
</protein>
<dbReference type="PANTHER" id="PTHR45527">
    <property type="entry name" value="NONRIBOSOMAL PEPTIDE SYNTHETASE"/>
    <property type="match status" value="1"/>
</dbReference>
<dbReference type="GO" id="GO:0044550">
    <property type="term" value="P:secondary metabolite biosynthetic process"/>
    <property type="evidence" value="ECO:0007669"/>
    <property type="project" value="TreeGrafter"/>
</dbReference>
<reference evidence="2" key="1">
    <citation type="journal article" date="2011" name="PLoS ONE">
        <title>Variation in tropical reef symbiont metagenomes defined by secondary metabolism.</title>
        <authorList>
            <person name="Donia M.S."/>
            <person name="Fricke W.F."/>
            <person name="Ravel J."/>
            <person name="Schmidt E.W."/>
        </authorList>
    </citation>
    <scope>NUCLEOTIDE SEQUENCE</scope>
</reference>
<dbReference type="GO" id="GO:0005829">
    <property type="term" value="C:cytosol"/>
    <property type="evidence" value="ECO:0007669"/>
    <property type="project" value="TreeGrafter"/>
</dbReference>
<accession>G0XS84</accession>
<evidence type="ECO:0000259" key="1">
    <source>
        <dbReference type="Pfam" id="PF00668"/>
    </source>
</evidence>
<dbReference type="InterPro" id="IPR001242">
    <property type="entry name" value="Condensation_dom"/>
</dbReference>
<gene>
    <name evidence="2" type="primary">nkdP</name>
</gene>
<dbReference type="GO" id="GO:0043041">
    <property type="term" value="P:amino acid activation for nonribosomal peptide biosynthetic process"/>
    <property type="evidence" value="ECO:0007669"/>
    <property type="project" value="TreeGrafter"/>
</dbReference>
<sequence length="251" mass="29248">MNYWRTQLYGAQRKIEFPFIRSSNSRKTSTDKAIRHSFSLNSCLLKAIEELSINESVTKFIILLAVFDVLLHKLSGKEDLTVLSSFSGRSFTEIENLIGYFNNTLPIRLNLLKLETLTFRKLLEHIRKIVLEAYDHRVLPFGEMKNFFSSEPKNSCHKKASLSVKFLYDNFLTRSVNLPELKIDICQSDIEILTNSDLILFITETKDWIHGQLIGRENLFDIKQMSTIADDYCYLMEKLLVYPDQIIDNNF</sequence>